<dbReference type="InterPro" id="IPR025753">
    <property type="entry name" value="AAA_N_dom"/>
</dbReference>
<comment type="catalytic activity">
    <reaction evidence="6">
        <text>ATP + H2O = ADP + phosphate + H(+)</text>
        <dbReference type="Rhea" id="RHEA:13065"/>
        <dbReference type="ChEBI" id="CHEBI:15377"/>
        <dbReference type="ChEBI" id="CHEBI:15378"/>
        <dbReference type="ChEBI" id="CHEBI:30616"/>
        <dbReference type="ChEBI" id="CHEBI:43474"/>
        <dbReference type="ChEBI" id="CHEBI:456216"/>
    </reaction>
</comment>
<dbReference type="OrthoDB" id="10251412at2759"/>
<dbReference type="Gene3D" id="3.40.50.300">
    <property type="entry name" value="P-loop containing nucleotide triphosphate hydrolases"/>
    <property type="match status" value="1"/>
</dbReference>
<dbReference type="Pfam" id="PF25568">
    <property type="entry name" value="AAA_lid_At3g28540"/>
    <property type="match status" value="1"/>
</dbReference>
<dbReference type="InterPro" id="IPR003593">
    <property type="entry name" value="AAA+_ATPase"/>
</dbReference>
<evidence type="ECO:0000256" key="4">
    <source>
        <dbReference type="ARBA" id="ARBA00022840"/>
    </source>
</evidence>
<evidence type="ECO:0000256" key="3">
    <source>
        <dbReference type="ARBA" id="ARBA00022801"/>
    </source>
</evidence>
<name>A0A2I0IMJ3_PUNGR</name>
<dbReference type="InterPro" id="IPR058017">
    <property type="entry name" value="At3g28540-like_C"/>
</dbReference>
<keyword evidence="4" id="KW-0067">ATP-binding</keyword>
<dbReference type="Pfam" id="PF14363">
    <property type="entry name" value="AAA_assoc"/>
    <property type="match status" value="1"/>
</dbReference>
<dbReference type="STRING" id="22663.A0A2I0IMJ3"/>
<gene>
    <name evidence="7" type="ORF">CRG98_034390</name>
</gene>
<dbReference type="InterPro" id="IPR050747">
    <property type="entry name" value="Mitochondrial_chaperone_BCS1"/>
</dbReference>
<dbReference type="InterPro" id="IPR003960">
    <property type="entry name" value="ATPase_AAA_CS"/>
</dbReference>
<dbReference type="SUPFAM" id="SSF52540">
    <property type="entry name" value="P-loop containing nucleoside triphosphate hydrolases"/>
    <property type="match status" value="1"/>
</dbReference>
<dbReference type="Gene3D" id="6.10.280.40">
    <property type="match status" value="1"/>
</dbReference>
<dbReference type="AlphaFoldDB" id="A0A2I0IMJ3"/>
<dbReference type="EMBL" id="PGOL01002757">
    <property type="protein sequence ID" value="PKI45212.1"/>
    <property type="molecule type" value="Genomic_DNA"/>
</dbReference>
<dbReference type="CDD" id="cd19510">
    <property type="entry name" value="RecA-like_BCS1"/>
    <property type="match status" value="1"/>
</dbReference>
<evidence type="ECO:0000256" key="6">
    <source>
        <dbReference type="ARBA" id="ARBA00049360"/>
    </source>
</evidence>
<dbReference type="GO" id="GO:0006950">
    <property type="term" value="P:response to stress"/>
    <property type="evidence" value="ECO:0007669"/>
    <property type="project" value="UniProtKB-ARBA"/>
</dbReference>
<dbReference type="PROSITE" id="PS00674">
    <property type="entry name" value="AAA"/>
    <property type="match status" value="1"/>
</dbReference>
<evidence type="ECO:0000313" key="8">
    <source>
        <dbReference type="Proteomes" id="UP000233551"/>
    </source>
</evidence>
<protein>
    <submittedName>
        <fullName evidence="7">Uncharacterized protein</fullName>
    </submittedName>
</protein>
<dbReference type="GO" id="GO:0005524">
    <property type="term" value="F:ATP binding"/>
    <property type="evidence" value="ECO:0007669"/>
    <property type="project" value="UniProtKB-KW"/>
</dbReference>
<dbReference type="PANTHER" id="PTHR23070">
    <property type="entry name" value="BCS1 AAA-TYPE ATPASE"/>
    <property type="match status" value="1"/>
</dbReference>
<comment type="similarity">
    <text evidence="2">Belongs to the AAA ATPase family. BCS1 subfamily.</text>
</comment>
<dbReference type="GO" id="GO:0016887">
    <property type="term" value="F:ATP hydrolysis activity"/>
    <property type="evidence" value="ECO:0007669"/>
    <property type="project" value="InterPro"/>
</dbReference>
<evidence type="ECO:0000313" key="7">
    <source>
        <dbReference type="EMBL" id="PKI45212.1"/>
    </source>
</evidence>
<comment type="caution">
    <text evidence="7">The sequence shown here is derived from an EMBL/GenBank/DDBJ whole genome shotgun (WGS) entry which is preliminary data.</text>
</comment>
<dbReference type="InterPro" id="IPR003959">
    <property type="entry name" value="ATPase_AAA_core"/>
</dbReference>
<keyword evidence="4" id="KW-0547">Nucleotide-binding</keyword>
<dbReference type="GeneID" id="116211262"/>
<accession>A0A2I0IMJ3</accession>
<keyword evidence="5" id="KW-0460">Magnesium</keyword>
<proteinExistence type="inferred from homology"/>
<dbReference type="InterPro" id="IPR027417">
    <property type="entry name" value="P-loop_NTPase"/>
</dbReference>
<reference evidence="7 8" key="1">
    <citation type="submission" date="2017-11" db="EMBL/GenBank/DDBJ databases">
        <title>De-novo sequencing of pomegranate (Punica granatum L.) genome.</title>
        <authorList>
            <person name="Akparov Z."/>
            <person name="Amiraslanov A."/>
            <person name="Hajiyeva S."/>
            <person name="Abbasov M."/>
            <person name="Kaur K."/>
            <person name="Hamwieh A."/>
            <person name="Solovyev V."/>
            <person name="Salamov A."/>
            <person name="Braich B."/>
            <person name="Kosarev P."/>
            <person name="Mahmoud A."/>
            <person name="Hajiyev E."/>
            <person name="Babayeva S."/>
            <person name="Izzatullayeva V."/>
            <person name="Mammadov A."/>
            <person name="Mammadov A."/>
            <person name="Sharifova S."/>
            <person name="Ojaghi J."/>
            <person name="Eynullazada K."/>
            <person name="Bayramov B."/>
            <person name="Abdulazimova A."/>
            <person name="Shahmuradov I."/>
        </authorList>
    </citation>
    <scope>NUCLEOTIDE SEQUENCE [LARGE SCALE GENOMIC DNA]</scope>
    <source>
        <strain evidence="8">cv. AG2017</strain>
        <tissue evidence="7">Leaf</tissue>
    </source>
</reference>
<dbReference type="Proteomes" id="UP000233551">
    <property type="component" value="Unassembled WGS sequence"/>
</dbReference>
<dbReference type="SMART" id="SM00382">
    <property type="entry name" value="AAA"/>
    <property type="match status" value="1"/>
</dbReference>
<dbReference type="Pfam" id="PF00004">
    <property type="entry name" value="AAA"/>
    <property type="match status" value="1"/>
</dbReference>
<keyword evidence="3" id="KW-0378">Hydrolase</keyword>
<organism evidence="7 8">
    <name type="scientific">Punica granatum</name>
    <name type="common">Pomegranate</name>
    <dbReference type="NCBI Taxonomy" id="22663"/>
    <lineage>
        <taxon>Eukaryota</taxon>
        <taxon>Viridiplantae</taxon>
        <taxon>Streptophyta</taxon>
        <taxon>Embryophyta</taxon>
        <taxon>Tracheophyta</taxon>
        <taxon>Spermatophyta</taxon>
        <taxon>Magnoliopsida</taxon>
        <taxon>eudicotyledons</taxon>
        <taxon>Gunneridae</taxon>
        <taxon>Pentapetalae</taxon>
        <taxon>rosids</taxon>
        <taxon>malvids</taxon>
        <taxon>Myrtales</taxon>
        <taxon>Lythraceae</taxon>
        <taxon>Punica</taxon>
    </lineage>
</organism>
<sequence length="495" mass="55824">MLPPNVKGIMASPSSLFSIYASYTASMMLARTVVNDIVPRPVQSYLWRATCQLFKAKLPVQQHLTLVVEEHAGDLGRNQIFDAAELYLSTKIGTDTDRLKISKNPTKNHVMVRLARDETIHDTFEGIELKWKFVTITTRQAGGSSNGPGQGSQEMKRCFELSFDKKHKDKIIGSYVPFVIEKSSDLKDKEKVLKMFTLGGYGRSRGKYGNGAWSWINLEHPSTFDTLAMEPELKKAVMHDLDRFLGRREFYKRVGRAWKRGYLLYGPPGTGKSSLVAAMANYLKFDVYDLQLSNIRSDSQLRQLLLDTGNSSILVIEDIDCSIDLPERSAPPDGTPNMPPRPELTLSGLLNFIDGLWSSCGDERIIVFTTNHVEKLDPALLRPGRMDMHIHMSYCTFHGFKLLAANYLGIPNTDNHCHRHVFMEIKDLIAETQVTPAEVAEEFMKSEDSGVALDGLVKLLKRKKMEPPADGKSEVNEQIEDPLRKKQKVEDETKN</sequence>
<evidence type="ECO:0000256" key="5">
    <source>
        <dbReference type="ARBA" id="ARBA00022842"/>
    </source>
</evidence>
<keyword evidence="8" id="KW-1185">Reference proteome</keyword>
<evidence type="ECO:0000256" key="1">
    <source>
        <dbReference type="ARBA" id="ARBA00001946"/>
    </source>
</evidence>
<comment type="cofactor">
    <cofactor evidence="1">
        <name>Mg(2+)</name>
        <dbReference type="ChEBI" id="CHEBI:18420"/>
    </cofactor>
</comment>
<evidence type="ECO:0000256" key="2">
    <source>
        <dbReference type="ARBA" id="ARBA00007448"/>
    </source>
</evidence>